<comment type="caution">
    <text evidence="2">The sequence shown here is derived from an EMBL/GenBank/DDBJ whole genome shotgun (WGS) entry which is preliminary data.</text>
</comment>
<accession>A0A8E1RVF1</accession>
<gene>
    <name evidence="2" type="ORF">SA3R_21150</name>
</gene>
<proteinExistence type="predicted"/>
<reference evidence="2 3" key="1">
    <citation type="journal article" date="2016" name="Front. Microbiol.">
        <title>Genomic Resource of Rice Seed Associated Bacteria.</title>
        <authorList>
            <person name="Midha S."/>
            <person name="Bansal K."/>
            <person name="Sharma S."/>
            <person name="Kumar N."/>
            <person name="Patil P.P."/>
            <person name="Chaudhry V."/>
            <person name="Patil P.B."/>
        </authorList>
    </citation>
    <scope>NUCLEOTIDE SEQUENCE [LARGE SCALE GENOMIC DNA]</scope>
    <source>
        <strain evidence="2 3">SA3</strain>
    </source>
</reference>
<dbReference type="EMBL" id="LDSE01000045">
    <property type="protein sequence ID" value="KTS65263.1"/>
    <property type="molecule type" value="Genomic_DNA"/>
</dbReference>
<keyword evidence="1" id="KW-0812">Transmembrane</keyword>
<name>A0A8E1RVF1_9GAMM</name>
<dbReference type="Proteomes" id="UP000071979">
    <property type="component" value="Unassembled WGS sequence"/>
</dbReference>
<keyword evidence="1" id="KW-1133">Transmembrane helix</keyword>
<evidence type="ECO:0000313" key="3">
    <source>
        <dbReference type="Proteomes" id="UP000071979"/>
    </source>
</evidence>
<evidence type="ECO:0000313" key="2">
    <source>
        <dbReference type="EMBL" id="KTS65263.1"/>
    </source>
</evidence>
<feature type="transmembrane region" description="Helical" evidence="1">
    <location>
        <begin position="12"/>
        <end position="31"/>
    </location>
</feature>
<dbReference type="AlphaFoldDB" id="A0A8E1RVF1"/>
<protein>
    <submittedName>
        <fullName evidence="2">Uncharacterized protein</fullName>
    </submittedName>
</protein>
<sequence length="90" mass="10252">MIVNKMRKPSLKMFLISVIYYFIAFFIFMFTAKCLIKIGYEGKIVFIKKDVTDLLVISGIVGLAAGSRTWLFAKLDDRKARKSPPSDPKT</sequence>
<keyword evidence="1" id="KW-0472">Membrane</keyword>
<organism evidence="2 3">
    <name type="scientific">Pantoea dispersa</name>
    <dbReference type="NCBI Taxonomy" id="59814"/>
    <lineage>
        <taxon>Bacteria</taxon>
        <taxon>Pseudomonadati</taxon>
        <taxon>Pseudomonadota</taxon>
        <taxon>Gammaproteobacteria</taxon>
        <taxon>Enterobacterales</taxon>
        <taxon>Erwiniaceae</taxon>
        <taxon>Pantoea</taxon>
    </lineage>
</organism>
<dbReference type="RefSeq" id="WP_058776379.1">
    <property type="nucleotide sequence ID" value="NZ_JAVXYY010000037.1"/>
</dbReference>
<feature type="transmembrane region" description="Helical" evidence="1">
    <location>
        <begin position="51"/>
        <end position="73"/>
    </location>
</feature>
<evidence type="ECO:0000256" key="1">
    <source>
        <dbReference type="SAM" id="Phobius"/>
    </source>
</evidence>